<dbReference type="GO" id="GO:0016887">
    <property type="term" value="F:ATP hydrolysis activity"/>
    <property type="evidence" value="ECO:0007669"/>
    <property type="project" value="UniProtKB-UniRule"/>
</dbReference>
<dbReference type="GO" id="GO:0004176">
    <property type="term" value="F:ATP-dependent peptidase activity"/>
    <property type="evidence" value="ECO:0007669"/>
    <property type="project" value="UniProtKB-UniRule"/>
</dbReference>
<name>A0A3P8KE34_TSUPA</name>
<dbReference type="GO" id="GO:0005737">
    <property type="term" value="C:cytoplasm"/>
    <property type="evidence" value="ECO:0007669"/>
    <property type="project" value="UniProtKB-SubCell"/>
</dbReference>
<dbReference type="PROSITE" id="PS51786">
    <property type="entry name" value="LON_PROTEOLYTIC"/>
    <property type="match status" value="1"/>
</dbReference>
<dbReference type="Pfam" id="PF02190">
    <property type="entry name" value="LON_substr_bdg"/>
    <property type="match status" value="1"/>
</dbReference>
<dbReference type="AlphaFoldDB" id="A0A3P8KE34"/>
<accession>A0A3P8KE34</accession>
<dbReference type="InterPro" id="IPR027417">
    <property type="entry name" value="P-loop_NTPase"/>
</dbReference>
<evidence type="ECO:0000256" key="19">
    <source>
        <dbReference type="RuleBase" id="RU000591"/>
    </source>
</evidence>
<dbReference type="GO" id="GO:0043565">
    <property type="term" value="F:sequence-specific DNA binding"/>
    <property type="evidence" value="ECO:0007669"/>
    <property type="project" value="UniProtKB-UniRule"/>
</dbReference>
<evidence type="ECO:0000256" key="13">
    <source>
        <dbReference type="ARBA" id="ARBA00082722"/>
    </source>
</evidence>
<evidence type="ECO:0000259" key="21">
    <source>
        <dbReference type="PROSITE" id="PS51787"/>
    </source>
</evidence>
<keyword evidence="4 14" id="KW-0547">Nucleotide-binding</keyword>
<dbReference type="SUPFAM" id="SSF88697">
    <property type="entry name" value="PUA domain-like"/>
    <property type="match status" value="1"/>
</dbReference>
<dbReference type="CDD" id="cd19500">
    <property type="entry name" value="RecA-like_Lon"/>
    <property type="match status" value="1"/>
</dbReference>
<evidence type="ECO:0000256" key="6">
    <source>
        <dbReference type="ARBA" id="ARBA00022825"/>
    </source>
</evidence>
<evidence type="ECO:0000256" key="11">
    <source>
        <dbReference type="ARBA" id="ARBA00066743"/>
    </source>
</evidence>
<dbReference type="FunFam" id="3.40.50.300:FF:000021">
    <property type="entry name" value="Lon protease homolog"/>
    <property type="match status" value="1"/>
</dbReference>
<dbReference type="EMBL" id="LR131273">
    <property type="protein sequence ID" value="VDR37998.1"/>
    <property type="molecule type" value="Genomic_DNA"/>
</dbReference>
<dbReference type="GO" id="GO:0006515">
    <property type="term" value="P:protein quality control for misfolded or incompletely synthesized proteins"/>
    <property type="evidence" value="ECO:0007669"/>
    <property type="project" value="UniProtKB-UniRule"/>
</dbReference>
<protein>
    <recommendedName>
        <fullName evidence="12 14">Lon protease</fullName>
        <ecNumber evidence="11 14">3.4.21.53</ecNumber>
    </recommendedName>
    <alternativeName>
        <fullName evidence="13 14">ATP-dependent protease La</fullName>
    </alternativeName>
</protein>
<feature type="domain" description="Lon proteolytic" evidence="20">
    <location>
        <begin position="588"/>
        <end position="770"/>
    </location>
</feature>
<dbReference type="Pfam" id="PF05362">
    <property type="entry name" value="Lon_C"/>
    <property type="match status" value="1"/>
</dbReference>
<feature type="domain" description="Lon N-terminal" evidence="21">
    <location>
        <begin position="7"/>
        <end position="192"/>
    </location>
</feature>
<dbReference type="GO" id="GO:0004252">
    <property type="term" value="F:serine-type endopeptidase activity"/>
    <property type="evidence" value="ECO:0007669"/>
    <property type="project" value="UniProtKB-UniRule"/>
</dbReference>
<dbReference type="InterPro" id="IPR003111">
    <property type="entry name" value="Lon_prtase_N"/>
</dbReference>
<dbReference type="Pfam" id="PF00004">
    <property type="entry name" value="AAA"/>
    <property type="match status" value="1"/>
</dbReference>
<keyword evidence="8 14" id="KW-0346">Stress response</keyword>
<dbReference type="SUPFAM" id="SSF52540">
    <property type="entry name" value="P-loop containing nucleoside triphosphate hydrolases"/>
    <property type="match status" value="1"/>
</dbReference>
<evidence type="ECO:0000313" key="22">
    <source>
        <dbReference type="EMBL" id="VDR37998.1"/>
    </source>
</evidence>
<dbReference type="GO" id="GO:0034605">
    <property type="term" value="P:cellular response to heat"/>
    <property type="evidence" value="ECO:0007669"/>
    <property type="project" value="UniProtKB-UniRule"/>
</dbReference>
<evidence type="ECO:0000256" key="18">
    <source>
        <dbReference type="PROSITE-ProRule" id="PRU01122"/>
    </source>
</evidence>
<evidence type="ECO:0000256" key="16">
    <source>
        <dbReference type="PIRSR" id="PIRSR001174-1"/>
    </source>
</evidence>
<keyword evidence="3 14" id="KW-0645">Protease</keyword>
<dbReference type="PRINTS" id="PR00830">
    <property type="entry name" value="ENDOLAPTASE"/>
</dbReference>
<dbReference type="Pfam" id="PF22667">
    <property type="entry name" value="Lon_lid"/>
    <property type="match status" value="1"/>
</dbReference>
<comment type="subcellular location">
    <subcellularLocation>
        <location evidence="1 14 15">Cytoplasm</location>
    </subcellularLocation>
</comment>
<evidence type="ECO:0000259" key="20">
    <source>
        <dbReference type="PROSITE" id="PS51786"/>
    </source>
</evidence>
<dbReference type="InterPro" id="IPR015947">
    <property type="entry name" value="PUA-like_sf"/>
</dbReference>
<dbReference type="PIRSF" id="PIRSF001174">
    <property type="entry name" value="Lon_proteas"/>
    <property type="match status" value="1"/>
</dbReference>
<keyword evidence="7 14" id="KW-0067">ATP-binding</keyword>
<sequence>MSEQISLPVLFVPDLVVLPGMVVPIPLDDAAAQAAVDAGRASERGRLLVAPRLDDRYPTHGVVASIVQVGRVPGQSGYVAVLRGEQRAHIGSGTTGPGAALWVEVDVVDETPVTERTRELAAEYKKVVLAMLQRREAWQVIDAVNRLTDPAALADTSGYSSWLTDEQKRELLETGDVDVRLQRLIDWTGEHLAETEVSDKIASDVRDGMEKQQKEFLLRQQLNAIRKELGEDEPDGADDYRSRVEAADLPSTVREAALREVGKLERGTDQSPEAGWIRTWLDTVLDLPWNVTTEDSDDLDGARAILDADHHGLDDVKDRIVEYLAVRSRRAQRGMSLVGGRGSGAVMVLAGPPGVGKTSLGESVARALGRKFVRVALGGVRDEAEIRGHRRTYVGALPGRIVRAIGEAGSMNPVVLLDEIDKVGSDYRGDPAAALLEVLDPAQNHTFRDHYLDLDLDLSDVVFLATANVVENIPSALLDRMELVTLDGYTEDDKVAIARDYLVPRQLERAALTPDEVTVTDEALREIAANYTREPGVRQFERLLAKALRKVAVEQSSSSEGGRTVVDVGDLKGYLGRPRFTPETAERTEVPGVATGLAVTGMGGDVLFIEALHTPGESGPELKLTGQLGDVMKESAQIALSYVQAHAADFGIDPDALNGTVHIHFPAGAVPKDGPSAGVTMVTALVSMLTGRRVRSDVGMTGEVTLNGRVLPIGGVKQKLLAAQRNGLATVLIPQRNEPDLDDVPAEVLDALDVRPMVDVAEIVAQALEPVTESAQVAA</sequence>
<evidence type="ECO:0000256" key="7">
    <source>
        <dbReference type="ARBA" id="ARBA00022840"/>
    </source>
</evidence>
<reference evidence="22 23" key="1">
    <citation type="submission" date="2018-12" db="EMBL/GenBank/DDBJ databases">
        <authorList>
            <consortium name="Pathogen Informatics"/>
        </authorList>
    </citation>
    <scope>NUCLEOTIDE SEQUENCE [LARGE SCALE GENOMIC DNA]</scope>
    <source>
        <strain evidence="22 23">NCTC10741</strain>
    </source>
</reference>
<dbReference type="InterPro" id="IPR046336">
    <property type="entry name" value="Lon_prtase_N_sf"/>
</dbReference>
<evidence type="ECO:0000256" key="8">
    <source>
        <dbReference type="ARBA" id="ARBA00023016"/>
    </source>
</evidence>
<dbReference type="Gene3D" id="1.20.5.5270">
    <property type="match status" value="1"/>
</dbReference>
<dbReference type="InterPro" id="IPR008268">
    <property type="entry name" value="Peptidase_S16_AS"/>
</dbReference>
<comment type="induction">
    <text evidence="14">By heat shock.</text>
</comment>
<proteinExistence type="evidence at transcript level"/>
<dbReference type="InterPro" id="IPR004815">
    <property type="entry name" value="Lon_bac/euk-typ"/>
</dbReference>
<evidence type="ECO:0000256" key="14">
    <source>
        <dbReference type="HAMAP-Rule" id="MF_01973"/>
    </source>
</evidence>
<dbReference type="Gene3D" id="2.30.130.40">
    <property type="entry name" value="LON domain-like"/>
    <property type="match status" value="1"/>
</dbReference>
<evidence type="ECO:0000256" key="10">
    <source>
        <dbReference type="ARBA" id="ARBA00053875"/>
    </source>
</evidence>
<gene>
    <name evidence="14 22" type="primary">lon</name>
    <name evidence="22" type="ORF">NCTC10741_01111</name>
</gene>
<evidence type="ECO:0000256" key="5">
    <source>
        <dbReference type="ARBA" id="ARBA00022801"/>
    </source>
</evidence>
<evidence type="ECO:0000256" key="4">
    <source>
        <dbReference type="ARBA" id="ARBA00022741"/>
    </source>
</evidence>
<dbReference type="OrthoDB" id="9803599at2"/>
<feature type="active site" evidence="14 16">
    <location>
        <position position="676"/>
    </location>
</feature>
<dbReference type="SMART" id="SM00382">
    <property type="entry name" value="AAA"/>
    <property type="match status" value="1"/>
</dbReference>
<dbReference type="SUPFAM" id="SSF54211">
    <property type="entry name" value="Ribosomal protein S5 domain 2-like"/>
    <property type="match status" value="1"/>
</dbReference>
<dbReference type="SMART" id="SM00464">
    <property type="entry name" value="LON"/>
    <property type="match status" value="1"/>
</dbReference>
<evidence type="ECO:0000256" key="3">
    <source>
        <dbReference type="ARBA" id="ARBA00022670"/>
    </source>
</evidence>
<evidence type="ECO:0000256" key="12">
    <source>
        <dbReference type="ARBA" id="ARBA00071934"/>
    </source>
</evidence>
<dbReference type="PROSITE" id="PS51787">
    <property type="entry name" value="LON_N"/>
    <property type="match status" value="1"/>
</dbReference>
<dbReference type="Gene3D" id="3.40.50.300">
    <property type="entry name" value="P-loop containing nucleotide triphosphate hydrolases"/>
    <property type="match status" value="1"/>
</dbReference>
<keyword evidence="2 14" id="KW-0963">Cytoplasm</keyword>
<dbReference type="InterPro" id="IPR008269">
    <property type="entry name" value="Lon_proteolytic"/>
</dbReference>
<keyword evidence="5 14" id="KW-0378">Hydrolase</keyword>
<evidence type="ECO:0000256" key="1">
    <source>
        <dbReference type="ARBA" id="ARBA00004496"/>
    </source>
</evidence>
<evidence type="ECO:0000256" key="2">
    <source>
        <dbReference type="ARBA" id="ARBA00022490"/>
    </source>
</evidence>
<dbReference type="EC" id="3.4.21.53" evidence="11 14"/>
<dbReference type="InterPro" id="IPR014721">
    <property type="entry name" value="Ribsml_uS5_D2-typ_fold_subgr"/>
</dbReference>
<dbReference type="InterPro" id="IPR027065">
    <property type="entry name" value="Lon_Prtase"/>
</dbReference>
<dbReference type="InterPro" id="IPR054594">
    <property type="entry name" value="Lon_lid"/>
</dbReference>
<evidence type="ECO:0000256" key="9">
    <source>
        <dbReference type="ARBA" id="ARBA00050665"/>
    </source>
</evidence>
<dbReference type="InterPro" id="IPR003593">
    <property type="entry name" value="AAA+_ATPase"/>
</dbReference>
<dbReference type="GO" id="GO:0005524">
    <property type="term" value="F:ATP binding"/>
    <property type="evidence" value="ECO:0007669"/>
    <property type="project" value="UniProtKB-UniRule"/>
</dbReference>
<dbReference type="NCBIfam" id="TIGR00763">
    <property type="entry name" value="lon"/>
    <property type="match status" value="1"/>
</dbReference>
<dbReference type="PANTHER" id="PTHR10046">
    <property type="entry name" value="ATP DEPENDENT LON PROTEASE FAMILY MEMBER"/>
    <property type="match status" value="1"/>
</dbReference>
<dbReference type="PROSITE" id="PS01046">
    <property type="entry name" value="LON_SER"/>
    <property type="match status" value="1"/>
</dbReference>
<comment type="function">
    <text evidence="10 14">ATP-dependent serine protease that mediates the selective degradation of mutant and abnormal proteins as well as certain short-lived regulatory proteins. Required for cellular homeostasis and for survival from DNA damage and developmental changes induced by stress. Degrades polypeptides processively to yield small peptide fragments that are 5 to 10 amino acids long. Binds to DNA in a double-stranded, site-specific manner.</text>
</comment>
<comment type="similarity">
    <text evidence="14 15 18 19">Belongs to the peptidase S16 family.</text>
</comment>
<dbReference type="HAMAP" id="MF_01973">
    <property type="entry name" value="lon_bact"/>
    <property type="match status" value="1"/>
</dbReference>
<evidence type="ECO:0000256" key="17">
    <source>
        <dbReference type="PIRSR" id="PIRSR001174-2"/>
    </source>
</evidence>
<evidence type="ECO:0000256" key="15">
    <source>
        <dbReference type="PIRNR" id="PIRNR001174"/>
    </source>
</evidence>
<organism evidence="22 23">
    <name type="scientific">Tsukamurella paurometabola</name>
    <name type="common">Corynebacterium paurometabolum</name>
    <dbReference type="NCBI Taxonomy" id="2061"/>
    <lineage>
        <taxon>Bacteria</taxon>
        <taxon>Bacillati</taxon>
        <taxon>Actinomycetota</taxon>
        <taxon>Actinomycetes</taxon>
        <taxon>Mycobacteriales</taxon>
        <taxon>Tsukamurellaceae</taxon>
        <taxon>Tsukamurella</taxon>
    </lineage>
</organism>
<comment type="catalytic activity">
    <reaction evidence="9 14 15 18">
        <text>Hydrolysis of proteins in presence of ATP.</text>
        <dbReference type="EC" id="3.4.21.53"/>
    </reaction>
</comment>
<keyword evidence="6 14" id="KW-0720">Serine protease</keyword>
<evidence type="ECO:0000313" key="23">
    <source>
        <dbReference type="Proteomes" id="UP000271626"/>
    </source>
</evidence>
<dbReference type="Gene3D" id="1.10.8.60">
    <property type="match status" value="1"/>
</dbReference>
<dbReference type="Proteomes" id="UP000271626">
    <property type="component" value="Chromosome"/>
</dbReference>
<feature type="active site" evidence="14 16">
    <location>
        <position position="719"/>
    </location>
</feature>
<dbReference type="InterPro" id="IPR027543">
    <property type="entry name" value="Lon_bac"/>
</dbReference>
<dbReference type="Gene3D" id="1.20.58.1480">
    <property type="match status" value="1"/>
</dbReference>
<feature type="binding site" evidence="14 17">
    <location>
        <begin position="351"/>
        <end position="358"/>
    </location>
    <ligand>
        <name>ATP</name>
        <dbReference type="ChEBI" id="CHEBI:30616"/>
    </ligand>
</feature>
<comment type="subunit">
    <text evidence="14 15">Homohexamer. Organized in a ring with a central cavity.</text>
</comment>
<dbReference type="RefSeq" id="WP_126195320.1">
    <property type="nucleotide sequence ID" value="NZ_CP085954.1"/>
</dbReference>
<dbReference type="InterPro" id="IPR003959">
    <property type="entry name" value="ATPase_AAA_core"/>
</dbReference>
<dbReference type="InterPro" id="IPR020568">
    <property type="entry name" value="Ribosomal_Su5_D2-typ_SF"/>
</dbReference>
<dbReference type="Gene3D" id="3.30.230.10">
    <property type="match status" value="1"/>
</dbReference>